<feature type="region of interest" description="Disordered" evidence="1">
    <location>
        <begin position="1"/>
        <end position="27"/>
    </location>
</feature>
<proteinExistence type="predicted"/>
<feature type="region of interest" description="Disordered" evidence="1">
    <location>
        <begin position="244"/>
        <end position="267"/>
    </location>
</feature>
<gene>
    <name evidence="2" type="ORF">SK803_10520</name>
</gene>
<name>A0ABU4SXL5_9PSEU</name>
<dbReference type="Proteomes" id="UP001285521">
    <property type="component" value="Unassembled WGS sequence"/>
</dbReference>
<reference evidence="2 3" key="1">
    <citation type="submission" date="2023-11" db="EMBL/GenBank/DDBJ databases">
        <title>Lentzea sokolovensis, sp. nov., Lentzea kristufkii, sp. nov., and Lentzea miocenensis, sp. nov., rare actinobacteria from Sokolov Coal Basin, Miocene lacustrine sediment, Czech Republic.</title>
        <authorList>
            <person name="Lara A."/>
            <person name="Kotroba L."/>
            <person name="Nouioui I."/>
            <person name="Neumann-Schaal M."/>
            <person name="Mast Y."/>
            <person name="Chronakova A."/>
        </authorList>
    </citation>
    <scope>NUCLEOTIDE SEQUENCE [LARGE SCALE GENOMIC DNA]</scope>
    <source>
        <strain evidence="2 3">BCCO 10_0856</strain>
    </source>
</reference>
<evidence type="ECO:0000313" key="3">
    <source>
        <dbReference type="Proteomes" id="UP001285521"/>
    </source>
</evidence>
<comment type="caution">
    <text evidence="2">The sequence shown here is derived from an EMBL/GenBank/DDBJ whole genome shotgun (WGS) entry which is preliminary data.</text>
</comment>
<evidence type="ECO:0000313" key="2">
    <source>
        <dbReference type="EMBL" id="MDX8030646.1"/>
    </source>
</evidence>
<dbReference type="EMBL" id="JAXAVW010000007">
    <property type="protein sequence ID" value="MDX8030646.1"/>
    <property type="molecule type" value="Genomic_DNA"/>
</dbReference>
<accession>A0ABU4SXL5</accession>
<sequence length="776" mass="84251">MGAGTTREPGRPKHGPATSVARGKPAAPHGIAQLQTTAGNAAVTSLIQRQQVPQAEAALTPDQRKQLLAAATTLRRVPALSAADDALLGKAMGGAPLYDKIGERDRKRAQLAELNRQRMTLTPVAGVPDPQSDEGRRLARVITDIATAEGELRALDTEVREGLRPLGLTSEAQLVDLVTVQFPRRFLERGKQIILTELQQNRELAERERDRYAGGQPDQNALRAAARDLRTRRDELAGLEQQLQQARSGTEALPGGVREPAQMTSSDHDVQRIGRVIGERSADLSRQRDQYRVRFPILDQLPDPAVVADADDARLAQLTSGPAGQVIADIDTTKRNVESGRLKVWNLRDAVDMTVLDLGIGGNDVLMRSVREHIEQERGEETLVRIATSALALTAAIIATVASGGVALLAGGLALAAGATQAVQSYQTYAAEVAAGNIALDPRVADISLNEPDLFWLVVDIVFVVADAAQVLRIFSEMRLVAHALRDTGDLGEFARAARAALPAAAADKVIARAARYASSLPARGGGRAGIAESLEWLTVTNPLTGRPFSQARFAQEIEAVRRALLATEDIGRVHAELRRLGITIDRATVASIKRYNFDSAGIAMSYRNYVAWRRLASGQGQVRDAQYIVHEAAEVGHLRTNRSRTGFDHMGAGFENMSRGEQARWTADFDRAYMAAHRQALEAEYDFLAATVSRMTNGRVRMSRSLAAVADRARSEARDLMMIDGVVLKEHRDFARWEREAAATVELGTALRERLRLGPNPTISDLVGAVRTARQ</sequence>
<protein>
    <submittedName>
        <fullName evidence="2">Uncharacterized protein</fullName>
    </submittedName>
</protein>
<evidence type="ECO:0000256" key="1">
    <source>
        <dbReference type="SAM" id="MobiDB-lite"/>
    </source>
</evidence>
<organism evidence="2 3">
    <name type="scientific">Lentzea miocenica</name>
    <dbReference type="NCBI Taxonomy" id="3095431"/>
    <lineage>
        <taxon>Bacteria</taxon>
        <taxon>Bacillati</taxon>
        <taxon>Actinomycetota</taxon>
        <taxon>Actinomycetes</taxon>
        <taxon>Pseudonocardiales</taxon>
        <taxon>Pseudonocardiaceae</taxon>
        <taxon>Lentzea</taxon>
    </lineage>
</organism>
<dbReference type="RefSeq" id="WP_319965659.1">
    <property type="nucleotide sequence ID" value="NZ_JAXAVW010000007.1"/>
</dbReference>
<keyword evidence="3" id="KW-1185">Reference proteome</keyword>